<comment type="caution">
    <text evidence="2">The sequence shown here is derived from an EMBL/GenBank/DDBJ whole genome shotgun (WGS) entry which is preliminary data.</text>
</comment>
<protein>
    <submittedName>
        <fullName evidence="2">Uncharacterized protein</fullName>
    </submittedName>
</protein>
<evidence type="ECO:0000313" key="3">
    <source>
        <dbReference type="Proteomes" id="UP000661507"/>
    </source>
</evidence>
<reference evidence="2" key="1">
    <citation type="journal article" date="2014" name="Int. J. Syst. Evol. Microbiol.">
        <title>Complete genome sequence of Corynebacterium casei LMG S-19264T (=DSM 44701T), isolated from a smear-ripened cheese.</title>
        <authorList>
            <consortium name="US DOE Joint Genome Institute (JGI-PGF)"/>
            <person name="Walter F."/>
            <person name="Albersmeier A."/>
            <person name="Kalinowski J."/>
            <person name="Ruckert C."/>
        </authorList>
    </citation>
    <scope>NUCLEOTIDE SEQUENCE</scope>
    <source>
        <strain evidence="2">CGMCC 1.3617</strain>
    </source>
</reference>
<name>A0A917KXI9_9PROT</name>
<gene>
    <name evidence="2" type="ORF">GCM10011320_47820</name>
</gene>
<keyword evidence="1" id="KW-0732">Signal</keyword>
<sequence length="149" mass="16192">MRRHLFVLTLLASLPFEAQADRAFCEGLQGLVNAAQSRFDWLPTTGRNIPGSISERRGVEETSSGPHGVYYAVMYRHNGPSAEAQQHFTRLQREVGACLTEGSFLGVNPGGGGSQARWQTQYAIVGLRVADGGGEVPESMVELSIASRW</sequence>
<keyword evidence="3" id="KW-1185">Reference proteome</keyword>
<organism evidence="2 3">
    <name type="scientific">Neoroseomonas lacus</name>
    <dbReference type="NCBI Taxonomy" id="287609"/>
    <lineage>
        <taxon>Bacteria</taxon>
        <taxon>Pseudomonadati</taxon>
        <taxon>Pseudomonadota</taxon>
        <taxon>Alphaproteobacteria</taxon>
        <taxon>Acetobacterales</taxon>
        <taxon>Acetobacteraceae</taxon>
        <taxon>Neoroseomonas</taxon>
    </lineage>
</organism>
<accession>A0A917KXI9</accession>
<proteinExistence type="predicted"/>
<dbReference type="RefSeq" id="WP_188971526.1">
    <property type="nucleotide sequence ID" value="NZ_BMKW01000013.1"/>
</dbReference>
<feature type="signal peptide" evidence="1">
    <location>
        <begin position="1"/>
        <end position="20"/>
    </location>
</feature>
<dbReference type="EMBL" id="BMKW01000013">
    <property type="protein sequence ID" value="GGJ34520.1"/>
    <property type="molecule type" value="Genomic_DNA"/>
</dbReference>
<dbReference type="Proteomes" id="UP000661507">
    <property type="component" value="Unassembled WGS sequence"/>
</dbReference>
<evidence type="ECO:0000256" key="1">
    <source>
        <dbReference type="SAM" id="SignalP"/>
    </source>
</evidence>
<evidence type="ECO:0000313" key="2">
    <source>
        <dbReference type="EMBL" id="GGJ34520.1"/>
    </source>
</evidence>
<reference evidence="2" key="2">
    <citation type="submission" date="2020-09" db="EMBL/GenBank/DDBJ databases">
        <authorList>
            <person name="Sun Q."/>
            <person name="Zhou Y."/>
        </authorList>
    </citation>
    <scope>NUCLEOTIDE SEQUENCE</scope>
    <source>
        <strain evidence="2">CGMCC 1.3617</strain>
    </source>
</reference>
<feature type="chain" id="PRO_5038046845" evidence="1">
    <location>
        <begin position="21"/>
        <end position="149"/>
    </location>
</feature>
<dbReference type="AlphaFoldDB" id="A0A917KXI9"/>